<evidence type="ECO:0000256" key="1">
    <source>
        <dbReference type="ARBA" id="ARBA00010466"/>
    </source>
</evidence>
<dbReference type="GO" id="GO:0003677">
    <property type="term" value="F:DNA binding"/>
    <property type="evidence" value="ECO:0007669"/>
    <property type="project" value="UniProtKB-KW"/>
</dbReference>
<dbReference type="AlphaFoldDB" id="A0A285FXY6"/>
<dbReference type="SUPFAM" id="SSF46785">
    <property type="entry name" value="Winged helix' DNA-binding domain"/>
    <property type="match status" value="1"/>
</dbReference>
<evidence type="ECO:0000256" key="2">
    <source>
        <dbReference type="ARBA" id="ARBA00023015"/>
    </source>
</evidence>
<sequence>MTERKTLLAEVARLYYEEELTQSEIAKRIHTSRSKISRMLKEAKEEGVVEININYPWARSLETENKLLETFELNQVRVLNSKELHYNEILKGLGVLAADYLDNILKADSILGISWGKTMYNVVKSLNPSKKLPIKVVQVIGAAATNNPVIDAPDLVRHLATAYGGNYYYLYAPLFIKDDIAHNALIKQPAIIQTMALAHRADIILTGIGALNNSTPNALWEGYLKEESLENLRYKGAVGHICAHHYNINGELADLEEHNNIIGIELADLQKIDTVIGVAGGEIKARTILGALRGKHINVLITDDLAAQKVLELNELF</sequence>
<protein>
    <submittedName>
        <fullName evidence="7">DNA-binding transcriptional regulator LsrR, DeoR family</fullName>
    </submittedName>
</protein>
<dbReference type="SUPFAM" id="SSF100950">
    <property type="entry name" value="NagB/RpiA/CoA transferase-like"/>
    <property type="match status" value="1"/>
</dbReference>
<dbReference type="Pfam" id="PF04545">
    <property type="entry name" value="Sigma70_r4"/>
    <property type="match status" value="1"/>
</dbReference>
<feature type="domain" description="RNA polymerase sigma-70 region 4" evidence="6">
    <location>
        <begin position="11"/>
        <end position="43"/>
    </location>
</feature>
<feature type="domain" description="Sugar-binding" evidence="5">
    <location>
        <begin position="58"/>
        <end position="312"/>
    </location>
</feature>
<keyword evidence="8" id="KW-1185">Reference proteome</keyword>
<dbReference type="Gene3D" id="3.40.50.1360">
    <property type="match status" value="1"/>
</dbReference>
<evidence type="ECO:0000313" key="7">
    <source>
        <dbReference type="EMBL" id="SNY16137.1"/>
    </source>
</evidence>
<proteinExistence type="inferred from homology"/>
<dbReference type="InterPro" id="IPR036390">
    <property type="entry name" value="WH_DNA-bd_sf"/>
</dbReference>
<accession>A0A285FXY6</accession>
<dbReference type="RefSeq" id="WP_172431814.1">
    <property type="nucleotide sequence ID" value="NZ_OBDZ01000003.1"/>
</dbReference>
<organism evidence="7 8">
    <name type="scientific">Orenia metallireducens</name>
    <dbReference type="NCBI Taxonomy" id="1413210"/>
    <lineage>
        <taxon>Bacteria</taxon>
        <taxon>Bacillati</taxon>
        <taxon>Bacillota</taxon>
        <taxon>Clostridia</taxon>
        <taxon>Halanaerobiales</taxon>
        <taxon>Halobacteroidaceae</taxon>
        <taxon>Orenia</taxon>
    </lineage>
</organism>
<name>A0A285FXY6_9FIRM</name>
<keyword evidence="4" id="KW-0804">Transcription</keyword>
<gene>
    <name evidence="7" type="ORF">SAMN06265827_103170</name>
</gene>
<dbReference type="InterPro" id="IPR007324">
    <property type="entry name" value="Sugar-bd_dom_put"/>
</dbReference>
<evidence type="ECO:0000256" key="3">
    <source>
        <dbReference type="ARBA" id="ARBA00023125"/>
    </source>
</evidence>
<dbReference type="Gene3D" id="1.10.10.60">
    <property type="entry name" value="Homeodomain-like"/>
    <property type="match status" value="1"/>
</dbReference>
<dbReference type="GO" id="GO:0006352">
    <property type="term" value="P:DNA-templated transcription initiation"/>
    <property type="evidence" value="ECO:0007669"/>
    <property type="project" value="InterPro"/>
</dbReference>
<dbReference type="InterPro" id="IPR037171">
    <property type="entry name" value="NagB/RpiA_transferase-like"/>
</dbReference>
<keyword evidence="2" id="KW-0805">Transcription regulation</keyword>
<dbReference type="GO" id="GO:0030246">
    <property type="term" value="F:carbohydrate binding"/>
    <property type="evidence" value="ECO:0007669"/>
    <property type="project" value="InterPro"/>
</dbReference>
<reference evidence="8" key="1">
    <citation type="submission" date="2017-09" db="EMBL/GenBank/DDBJ databases">
        <authorList>
            <person name="Varghese N."/>
            <person name="Submissions S."/>
        </authorList>
    </citation>
    <scope>NUCLEOTIDE SEQUENCE [LARGE SCALE GENOMIC DNA]</scope>
    <source>
        <strain evidence="8">MSL47</strain>
    </source>
</reference>
<keyword evidence="3 7" id="KW-0238">DNA-binding</keyword>
<dbReference type="PANTHER" id="PTHR34294">
    <property type="entry name" value="TRANSCRIPTIONAL REGULATOR-RELATED"/>
    <property type="match status" value="1"/>
</dbReference>
<dbReference type="Pfam" id="PF04198">
    <property type="entry name" value="Sugar-bind"/>
    <property type="match status" value="1"/>
</dbReference>
<dbReference type="GO" id="GO:0003700">
    <property type="term" value="F:DNA-binding transcription factor activity"/>
    <property type="evidence" value="ECO:0007669"/>
    <property type="project" value="InterPro"/>
</dbReference>
<comment type="similarity">
    <text evidence="1">Belongs to the SorC transcriptional regulatory family.</text>
</comment>
<dbReference type="InterPro" id="IPR051054">
    <property type="entry name" value="SorC_transcr_regulators"/>
</dbReference>
<dbReference type="Proteomes" id="UP000219573">
    <property type="component" value="Unassembled WGS sequence"/>
</dbReference>
<dbReference type="EMBL" id="OBDZ01000003">
    <property type="protein sequence ID" value="SNY16137.1"/>
    <property type="molecule type" value="Genomic_DNA"/>
</dbReference>
<evidence type="ECO:0000256" key="4">
    <source>
        <dbReference type="ARBA" id="ARBA00023163"/>
    </source>
</evidence>
<dbReference type="PANTHER" id="PTHR34294:SF1">
    <property type="entry name" value="TRANSCRIPTIONAL REGULATOR LSRR"/>
    <property type="match status" value="1"/>
</dbReference>
<evidence type="ECO:0000259" key="6">
    <source>
        <dbReference type="Pfam" id="PF04545"/>
    </source>
</evidence>
<evidence type="ECO:0000259" key="5">
    <source>
        <dbReference type="Pfam" id="PF04198"/>
    </source>
</evidence>
<evidence type="ECO:0000313" key="8">
    <source>
        <dbReference type="Proteomes" id="UP000219573"/>
    </source>
</evidence>
<dbReference type="InterPro" id="IPR007630">
    <property type="entry name" value="RNA_pol_sigma70_r4"/>
</dbReference>